<dbReference type="EMBL" id="JAECZC010000001">
    <property type="protein sequence ID" value="MBH8560679.1"/>
    <property type="molecule type" value="Genomic_DNA"/>
</dbReference>
<organism evidence="1 2">
    <name type="scientific">Amazonocrinis nigriterrae CENA67</name>
    <dbReference type="NCBI Taxonomy" id="2794033"/>
    <lineage>
        <taxon>Bacteria</taxon>
        <taxon>Bacillati</taxon>
        <taxon>Cyanobacteriota</taxon>
        <taxon>Cyanophyceae</taxon>
        <taxon>Nostocales</taxon>
        <taxon>Nostocaceae</taxon>
        <taxon>Amazonocrinis</taxon>
        <taxon>Amazonocrinis nigriterrae</taxon>
    </lineage>
</organism>
<comment type="caution">
    <text evidence="1">The sequence shown here is derived from an EMBL/GenBank/DDBJ whole genome shotgun (WGS) entry which is preliminary data.</text>
</comment>
<evidence type="ECO:0000313" key="1">
    <source>
        <dbReference type="EMBL" id="MBH8560679.1"/>
    </source>
</evidence>
<protein>
    <submittedName>
        <fullName evidence="1">Uncharacterized protein</fullName>
    </submittedName>
</protein>
<proteinExistence type="predicted"/>
<name>A0A8J7HQK0_9NOST</name>
<reference evidence="1 2" key="1">
    <citation type="journal article" date="2021" name="Int. J. Syst. Evol. Microbiol.">
        <title>Amazonocrinis nigriterrae gen. nov., sp. nov., Atlanticothrix silvestris gen. nov., sp. nov. and Dendronalium phyllosphericum gen. nov., sp. nov., nostocacean cyanobacteria from Brazilian environments.</title>
        <authorList>
            <person name="Alvarenga D.O."/>
            <person name="Andreote A.P.D."/>
            <person name="Branco L.H.Z."/>
            <person name="Delbaje E."/>
            <person name="Cruz R.B."/>
            <person name="Varani A.M."/>
            <person name="Fiore M.F."/>
        </authorList>
    </citation>
    <scope>NUCLEOTIDE SEQUENCE [LARGE SCALE GENOMIC DNA]</scope>
    <source>
        <strain evidence="1 2">CENA67</strain>
    </source>
</reference>
<evidence type="ECO:0000313" key="2">
    <source>
        <dbReference type="Proteomes" id="UP000632766"/>
    </source>
</evidence>
<sequence>MSQTPMNKSLAKNVCKHKAGDTWKEGCCGEDFLAKNYFGNIEEQENESRTTVKQIALTEKLKTSH</sequence>
<dbReference type="RefSeq" id="WP_198122743.1">
    <property type="nucleotide sequence ID" value="NZ_JAECZC010000001.1"/>
</dbReference>
<accession>A0A8J7HQK0</accession>
<dbReference type="Proteomes" id="UP000632766">
    <property type="component" value="Unassembled WGS sequence"/>
</dbReference>
<keyword evidence="2" id="KW-1185">Reference proteome</keyword>
<gene>
    <name evidence="1" type="ORF">I8748_00385</name>
</gene>
<dbReference type="AlphaFoldDB" id="A0A8J7HQK0"/>